<dbReference type="Proteomes" id="UP000052230">
    <property type="component" value="Unassembled WGS sequence"/>
</dbReference>
<evidence type="ECO:0000313" key="1">
    <source>
        <dbReference type="EMBL" id="CEG15225.1"/>
    </source>
</evidence>
<sequence length="132" mass="14627">MSTNPDLIHAYTRADMLEDGELIDVTEVGREAGFTVPVAFTRSVWADCVEWSAADNARKHACQDEAGRLWDVVYMARVYGARNAKGSRAVFPVYRVPREGRGIRPRLVELQLHIGPGDAGEPVITIMQLGDE</sequence>
<proteinExistence type="predicted"/>
<dbReference type="InterPro" id="IPR046480">
    <property type="entry name" value="DUF6573"/>
</dbReference>
<evidence type="ECO:0000313" key="2">
    <source>
        <dbReference type="Proteomes" id="UP000052230"/>
    </source>
</evidence>
<dbReference type="Pfam" id="PF20213">
    <property type="entry name" value="DUF6573"/>
    <property type="match status" value="1"/>
</dbReference>
<name>A0A0U5F9L5_XANCI</name>
<accession>A0A0U5F9L5</accession>
<dbReference type="RefSeq" id="WP_040145293.1">
    <property type="nucleotide sequence ID" value="NZ_CAVLIB010000032.1"/>
</dbReference>
<gene>
    <name evidence="1" type="ORF">XAC3562_1760024</name>
</gene>
<dbReference type="AlphaFoldDB" id="A0A0U5F9L5"/>
<protein>
    <submittedName>
        <fullName evidence="1">Uncharacterized protein</fullName>
    </submittedName>
</protein>
<reference evidence="1 2" key="1">
    <citation type="submission" date="2014-09" db="EMBL/GenBank/DDBJ databases">
        <authorList>
            <person name="Regsiter A."/>
        </authorList>
    </citation>
    <scope>NUCLEOTIDE SEQUENCE [LARGE SCALE GENOMIC DNA]</scope>
</reference>
<keyword evidence="2" id="KW-1185">Reference proteome</keyword>
<dbReference type="EMBL" id="CCXZ01000086">
    <property type="protein sequence ID" value="CEG15225.1"/>
    <property type="molecule type" value="Genomic_DNA"/>
</dbReference>
<organism evidence="1 2">
    <name type="scientific">Xanthomonas citri pv. citri</name>
    <dbReference type="NCBI Taxonomy" id="611301"/>
    <lineage>
        <taxon>Bacteria</taxon>
        <taxon>Pseudomonadati</taxon>
        <taxon>Pseudomonadota</taxon>
        <taxon>Gammaproteobacteria</taxon>
        <taxon>Lysobacterales</taxon>
        <taxon>Lysobacteraceae</taxon>
        <taxon>Xanthomonas</taxon>
    </lineage>
</organism>
<comment type="caution">
    <text evidence="1">The sequence shown here is derived from an EMBL/GenBank/DDBJ whole genome shotgun (WGS) entry which is preliminary data.</text>
</comment>